<organism evidence="2">
    <name type="scientific">Strongyloides stercoralis</name>
    <name type="common">Threadworm</name>
    <dbReference type="NCBI Taxonomy" id="6248"/>
    <lineage>
        <taxon>Eukaryota</taxon>
        <taxon>Metazoa</taxon>
        <taxon>Ecdysozoa</taxon>
        <taxon>Nematoda</taxon>
        <taxon>Chromadorea</taxon>
        <taxon>Rhabditida</taxon>
        <taxon>Tylenchina</taxon>
        <taxon>Panagrolaimomorpha</taxon>
        <taxon>Strongyloidoidea</taxon>
        <taxon>Strongyloididae</taxon>
        <taxon>Strongyloides</taxon>
    </lineage>
</organism>
<evidence type="ECO:0000313" key="3">
    <source>
        <dbReference type="WBParaSite" id="TCONS_00012643.p1"/>
    </source>
</evidence>
<evidence type="ECO:0000313" key="2">
    <source>
        <dbReference type="WBParaSite" id="SSTP_0000499950.1"/>
    </source>
</evidence>
<dbReference type="AlphaFoldDB" id="A0A0K0E668"/>
<dbReference type="WBParaSite" id="TCONS_00012643.p1">
    <property type="protein sequence ID" value="TCONS_00012643.p1"/>
    <property type="gene ID" value="XLOC_008309"/>
</dbReference>
<proteinExistence type="predicted"/>
<evidence type="ECO:0000313" key="1">
    <source>
        <dbReference type="Proteomes" id="UP000035681"/>
    </source>
</evidence>
<dbReference type="Proteomes" id="UP000035681">
    <property type="component" value="Unplaced"/>
</dbReference>
<name>A0A0K0E668_STRER</name>
<accession>A0A0K0E668</accession>
<protein>
    <submittedName>
        <fullName evidence="3">Endonuclease/exonuclease/phosphatase domain-containing protein</fullName>
    </submittedName>
    <submittedName>
        <fullName evidence="2">Secreted protein</fullName>
    </submittedName>
</protein>
<dbReference type="WBParaSite" id="SSTP_0000499950.1">
    <property type="protein sequence ID" value="SSTP_0000499950.1"/>
    <property type="gene ID" value="SSTP_0000499950"/>
</dbReference>
<keyword evidence="1" id="KW-1185">Reference proteome</keyword>
<sequence>MCFFISNAVLNAHLAQDSNAVIRTSMALLAEGEAFIKIISYQAVFACCIRTETLVIVQNIHVDRFEKNSDATNIRGLREGGFLPKARLNPGLEHLLSTSLMVTRVFVSVFFTVVISCRRGPKFDLAALKSDSTEEVIKCVGCSDYFLLYST</sequence>
<reference evidence="2" key="1">
    <citation type="submission" date="2015-08" db="UniProtKB">
        <authorList>
            <consortium name="WormBaseParasite"/>
        </authorList>
    </citation>
    <scope>IDENTIFICATION</scope>
</reference>